<accession>A0ABU0NLT6</accession>
<name>A0ABU0NLT6_STRRH</name>
<evidence type="ECO:0000313" key="1">
    <source>
        <dbReference type="EMBL" id="MDQ0580059.1"/>
    </source>
</evidence>
<proteinExistence type="predicted"/>
<sequence length="88" mass="9176">MEGALGAVVLADTRRIEECSPAVGCFEAQGVPFVQPGVAGTASGLNAEVPVLECDARERDSVRDVLGVLADRVVAFRAVPGRKVVVVR</sequence>
<protein>
    <submittedName>
        <fullName evidence="1">Uncharacterized protein</fullName>
    </submittedName>
</protein>
<dbReference type="EMBL" id="JAUSWV010000002">
    <property type="protein sequence ID" value="MDQ0580059.1"/>
    <property type="molecule type" value="Genomic_DNA"/>
</dbReference>
<comment type="caution">
    <text evidence="1">The sequence shown here is derived from an EMBL/GenBank/DDBJ whole genome shotgun (WGS) entry which is preliminary data.</text>
</comment>
<keyword evidence="2" id="KW-1185">Reference proteome</keyword>
<organism evidence="1 2">
    <name type="scientific">Streptomyces rishiriensis</name>
    <dbReference type="NCBI Taxonomy" id="68264"/>
    <lineage>
        <taxon>Bacteria</taxon>
        <taxon>Bacillati</taxon>
        <taxon>Actinomycetota</taxon>
        <taxon>Actinomycetes</taxon>
        <taxon>Kitasatosporales</taxon>
        <taxon>Streptomycetaceae</taxon>
        <taxon>Streptomyces</taxon>
    </lineage>
</organism>
<gene>
    <name evidence="1" type="ORF">QF030_002237</name>
</gene>
<reference evidence="1 2" key="1">
    <citation type="submission" date="2023-07" db="EMBL/GenBank/DDBJ databases">
        <title>Comparative genomics of wheat-associated soil bacteria to identify genetic determinants of phenazine resistance.</title>
        <authorList>
            <person name="Mouncey N."/>
        </authorList>
    </citation>
    <scope>NUCLEOTIDE SEQUENCE [LARGE SCALE GENOMIC DNA]</scope>
    <source>
        <strain evidence="1 2">B2I6</strain>
    </source>
</reference>
<evidence type="ECO:0000313" key="2">
    <source>
        <dbReference type="Proteomes" id="UP001230654"/>
    </source>
</evidence>
<dbReference type="Proteomes" id="UP001230654">
    <property type="component" value="Unassembled WGS sequence"/>
</dbReference>